<accession>A0AAV5FL49</accession>
<feature type="compositionally biased region" description="Polar residues" evidence="1">
    <location>
        <begin position="47"/>
        <end position="64"/>
    </location>
</feature>
<keyword evidence="4" id="KW-1185">Reference proteome</keyword>
<comment type="caution">
    <text evidence="3">The sequence shown here is derived from an EMBL/GenBank/DDBJ whole genome shotgun (WGS) entry which is preliminary data.</text>
</comment>
<dbReference type="AlphaFoldDB" id="A0AAV5FL49"/>
<evidence type="ECO:0000256" key="2">
    <source>
        <dbReference type="SAM" id="Phobius"/>
    </source>
</evidence>
<feature type="transmembrane region" description="Helical" evidence="2">
    <location>
        <begin position="203"/>
        <end position="220"/>
    </location>
</feature>
<keyword evidence="2" id="KW-0472">Membrane</keyword>
<proteinExistence type="predicted"/>
<reference evidence="3" key="1">
    <citation type="journal article" date="2018" name="DNA Res.">
        <title>Multiple hybrid de novo genome assembly of finger millet, an orphan allotetraploid crop.</title>
        <authorList>
            <person name="Hatakeyama M."/>
            <person name="Aluri S."/>
            <person name="Balachadran M.T."/>
            <person name="Sivarajan S.R."/>
            <person name="Patrignani A."/>
            <person name="Gruter S."/>
            <person name="Poveda L."/>
            <person name="Shimizu-Inatsugi R."/>
            <person name="Baeten J."/>
            <person name="Francoijs K.J."/>
            <person name="Nataraja K.N."/>
            <person name="Reddy Y.A.N."/>
            <person name="Phadnis S."/>
            <person name="Ravikumar R.L."/>
            <person name="Schlapbach R."/>
            <person name="Sreeman S.M."/>
            <person name="Shimizu K.K."/>
        </authorList>
    </citation>
    <scope>NUCLEOTIDE SEQUENCE</scope>
</reference>
<feature type="region of interest" description="Disordered" evidence="1">
    <location>
        <begin position="317"/>
        <end position="344"/>
    </location>
</feature>
<feature type="transmembrane region" description="Helical" evidence="2">
    <location>
        <begin position="261"/>
        <end position="280"/>
    </location>
</feature>
<dbReference type="Proteomes" id="UP001054889">
    <property type="component" value="Unassembled WGS sequence"/>
</dbReference>
<gene>
    <name evidence="3" type="primary">gb24309</name>
    <name evidence="3" type="ORF">PR202_gb24309</name>
</gene>
<reference evidence="3" key="2">
    <citation type="submission" date="2021-12" db="EMBL/GenBank/DDBJ databases">
        <title>Resequencing data analysis of finger millet.</title>
        <authorList>
            <person name="Hatakeyama M."/>
            <person name="Aluri S."/>
            <person name="Balachadran M.T."/>
            <person name="Sivarajan S.R."/>
            <person name="Poveda L."/>
            <person name="Shimizu-Inatsugi R."/>
            <person name="Schlapbach R."/>
            <person name="Sreeman S.M."/>
            <person name="Shimizu K.K."/>
        </authorList>
    </citation>
    <scope>NUCLEOTIDE SEQUENCE</scope>
</reference>
<feature type="region of interest" description="Disordered" evidence="1">
    <location>
        <begin position="132"/>
        <end position="151"/>
    </location>
</feature>
<feature type="region of interest" description="Disordered" evidence="1">
    <location>
        <begin position="47"/>
        <end position="70"/>
    </location>
</feature>
<dbReference type="EMBL" id="BQKI01000088">
    <property type="protein sequence ID" value="GJN35524.1"/>
    <property type="molecule type" value="Genomic_DNA"/>
</dbReference>
<keyword evidence="2" id="KW-1133">Transmembrane helix</keyword>
<sequence>MAKEASHGAFQGESPLDYALPLIILQICLVHAGRTVENLDAGRTLLSCSPSNGTGRKSSLGSGTRQEEVDEVEIARTPEQVFSPYGRGSEVCSPEAPCARIAETGKTQKTTRQRIRMAGSCLARRRWGGTASNTFTRSVPTGGEHDGAGHGGEPATWPGVLLFLFLVGPGAGPLVDPSHGAQGPAHLPLRHGAPLRRRHRRHLLRIFMGMALSITAFLFLDLAQSPHRAQPISSPPTWAAWRSPPWTTSWRGSSSRLAHHLALWVLLAAAGFVAGAFLLAQPVLRWMASRCREGEPVSEAHVLVRHAGAGRVRRRRIPADGPCRCGPDGGGPRRPSRTCHDDPP</sequence>
<evidence type="ECO:0000313" key="3">
    <source>
        <dbReference type="EMBL" id="GJN35524.1"/>
    </source>
</evidence>
<evidence type="ECO:0000256" key="1">
    <source>
        <dbReference type="SAM" id="MobiDB-lite"/>
    </source>
</evidence>
<name>A0AAV5FL49_ELECO</name>
<protein>
    <submittedName>
        <fullName evidence="3">Uncharacterized protein</fullName>
    </submittedName>
</protein>
<evidence type="ECO:0000313" key="4">
    <source>
        <dbReference type="Proteomes" id="UP001054889"/>
    </source>
</evidence>
<keyword evidence="2" id="KW-0812">Transmembrane</keyword>
<organism evidence="3 4">
    <name type="scientific">Eleusine coracana subsp. coracana</name>
    <dbReference type="NCBI Taxonomy" id="191504"/>
    <lineage>
        <taxon>Eukaryota</taxon>
        <taxon>Viridiplantae</taxon>
        <taxon>Streptophyta</taxon>
        <taxon>Embryophyta</taxon>
        <taxon>Tracheophyta</taxon>
        <taxon>Spermatophyta</taxon>
        <taxon>Magnoliopsida</taxon>
        <taxon>Liliopsida</taxon>
        <taxon>Poales</taxon>
        <taxon>Poaceae</taxon>
        <taxon>PACMAD clade</taxon>
        <taxon>Chloridoideae</taxon>
        <taxon>Cynodonteae</taxon>
        <taxon>Eleusininae</taxon>
        <taxon>Eleusine</taxon>
    </lineage>
</organism>